<name>A0A1H5YST3_9RHOB</name>
<dbReference type="RefSeq" id="WP_104009162.1">
    <property type="nucleotide sequence ID" value="NZ_FNVD01000022.1"/>
</dbReference>
<accession>A0A1H5YST3</accession>
<gene>
    <name evidence="1" type="ORF">SAMN05421751_12220</name>
</gene>
<keyword evidence="2" id="KW-1185">Reference proteome</keyword>
<dbReference type="AlphaFoldDB" id="A0A1H5YST3"/>
<organism evidence="1 2">
    <name type="scientific">Jhaorihella thermophila</name>
    <dbReference type="NCBI Taxonomy" id="488547"/>
    <lineage>
        <taxon>Bacteria</taxon>
        <taxon>Pseudomonadati</taxon>
        <taxon>Pseudomonadota</taxon>
        <taxon>Alphaproteobacteria</taxon>
        <taxon>Rhodobacterales</taxon>
        <taxon>Paracoccaceae</taxon>
        <taxon>Jhaorihella</taxon>
    </lineage>
</organism>
<evidence type="ECO:0000313" key="2">
    <source>
        <dbReference type="Proteomes" id="UP000236742"/>
    </source>
</evidence>
<dbReference type="Pfam" id="PF07845">
    <property type="entry name" value="DUF1636"/>
    <property type="match status" value="1"/>
</dbReference>
<dbReference type="Proteomes" id="UP000236742">
    <property type="component" value="Unassembled WGS sequence"/>
</dbReference>
<evidence type="ECO:0000313" key="1">
    <source>
        <dbReference type="EMBL" id="SEG27054.1"/>
    </source>
</evidence>
<proteinExistence type="predicted"/>
<reference evidence="1 2" key="1">
    <citation type="submission" date="2016-10" db="EMBL/GenBank/DDBJ databases">
        <authorList>
            <person name="de Groot N.N."/>
        </authorList>
    </citation>
    <scope>NUCLEOTIDE SEQUENCE [LARGE SCALE GENOMIC DNA]</scope>
    <source>
        <strain evidence="1 2">DSM 23413</strain>
    </source>
</reference>
<dbReference type="OrthoDB" id="8364077at2"/>
<dbReference type="EMBL" id="FNVD01000022">
    <property type="protein sequence ID" value="SEG27054.1"/>
    <property type="molecule type" value="Genomic_DNA"/>
</dbReference>
<sequence length="117" mass="12441">MTEIRLLLCATCAGADDRAAALEVIRAALRRAGLEDRITLALQDCMGACDAPVTLGMQGPGRASYVFAGLDPVRDAADIARTCRAYLDAPSGWIEDARGCGRLRLCLRARLPALGDH</sequence>
<dbReference type="InterPro" id="IPR012863">
    <property type="entry name" value="DUF1636"/>
</dbReference>
<dbReference type="CDD" id="cd02980">
    <property type="entry name" value="TRX_Fd_family"/>
    <property type="match status" value="1"/>
</dbReference>
<protein>
    <submittedName>
        <fullName evidence="1">Predicted metal-binding protein</fullName>
    </submittedName>
</protein>